<dbReference type="GO" id="GO:0008233">
    <property type="term" value="F:peptidase activity"/>
    <property type="evidence" value="ECO:0007669"/>
    <property type="project" value="UniProtKB-KW"/>
</dbReference>
<feature type="compositionally biased region" description="Polar residues" evidence="1">
    <location>
        <begin position="79"/>
        <end position="90"/>
    </location>
</feature>
<dbReference type="InterPro" id="IPR038765">
    <property type="entry name" value="Papain-like_cys_pep_sf"/>
</dbReference>
<gene>
    <name evidence="3" type="primary">RD21B_3</name>
    <name evidence="3" type="ORF">CFP56_011192</name>
</gene>
<dbReference type="SUPFAM" id="SSF54001">
    <property type="entry name" value="Cysteine proteinases"/>
    <property type="match status" value="1"/>
</dbReference>
<dbReference type="Pfam" id="PF08246">
    <property type="entry name" value="Inhibitor_I29"/>
    <property type="match status" value="1"/>
</dbReference>
<feature type="region of interest" description="Disordered" evidence="1">
    <location>
        <begin position="66"/>
        <end position="90"/>
    </location>
</feature>
<dbReference type="GO" id="GO:0006508">
    <property type="term" value="P:proteolysis"/>
    <property type="evidence" value="ECO:0007669"/>
    <property type="project" value="UniProtKB-KW"/>
</dbReference>
<name>A0AAW0MIB5_QUESU</name>
<accession>A0AAW0MIB5</accession>
<keyword evidence="3" id="KW-0645">Protease</keyword>
<sequence>MEIFQSWLVKHGKVYNGTGENDKRFEIFKENLRFIDEHNSQARTYKVRLNKFADLTNEEYRAKYLGTRSDPKRRVMKSKNPSQRYALNRR</sequence>
<organism evidence="3">
    <name type="scientific">Quercus suber</name>
    <name type="common">Cork oak</name>
    <dbReference type="NCBI Taxonomy" id="58331"/>
    <lineage>
        <taxon>Eukaryota</taxon>
        <taxon>Viridiplantae</taxon>
        <taxon>Streptophyta</taxon>
        <taxon>Embryophyta</taxon>
        <taxon>Tracheophyta</taxon>
        <taxon>Spermatophyta</taxon>
        <taxon>Magnoliopsida</taxon>
        <taxon>eudicotyledons</taxon>
        <taxon>Gunneridae</taxon>
        <taxon>Pentapetalae</taxon>
        <taxon>rosids</taxon>
        <taxon>fabids</taxon>
        <taxon>Fagales</taxon>
        <taxon>Fagaceae</taxon>
        <taxon>Quercus</taxon>
    </lineage>
</organism>
<evidence type="ECO:0000313" key="3">
    <source>
        <dbReference type="EMBL" id="KAK7861381.1"/>
    </source>
</evidence>
<dbReference type="AlphaFoldDB" id="A0AAW0MIB5"/>
<evidence type="ECO:0000259" key="2">
    <source>
        <dbReference type="SMART" id="SM00848"/>
    </source>
</evidence>
<dbReference type="EMBL" id="PKMF04000002">
    <property type="protein sequence ID" value="KAK7861381.1"/>
    <property type="molecule type" value="Genomic_DNA"/>
</dbReference>
<dbReference type="SMART" id="SM00848">
    <property type="entry name" value="Inhibitor_I29"/>
    <property type="match status" value="1"/>
</dbReference>
<feature type="domain" description="Cathepsin propeptide inhibitor" evidence="2">
    <location>
        <begin position="4"/>
        <end position="60"/>
    </location>
</feature>
<proteinExistence type="predicted"/>
<comment type="caution">
    <text evidence="3">The sequence shown here is derived from an EMBL/GenBank/DDBJ whole genome shotgun (WGS) entry which is preliminary data.</text>
</comment>
<reference evidence="3" key="2">
    <citation type="journal article" date="2018" name="Sci. Data">
        <title>The draft genome sequence of cork oak.</title>
        <authorList>
            <person name="Ramos A.M."/>
            <person name="Usie A."/>
            <person name="Barbosa P."/>
            <person name="Barros P.M."/>
            <person name="Capote T."/>
            <person name="Chaves I."/>
            <person name="Simoes F."/>
            <person name="Abreu I."/>
            <person name="Carrasquinho I."/>
            <person name="Faro C."/>
            <person name="Guimaraes J.B."/>
            <person name="Mendonca D."/>
            <person name="Nobrega F."/>
            <person name="Rodrigues L."/>
            <person name="Saibo N.J.M."/>
            <person name="Varela M.C."/>
            <person name="Egas C."/>
            <person name="Matos J."/>
            <person name="Miguel C.M."/>
            <person name="Oliveira M.M."/>
            <person name="Ricardo C.P."/>
            <person name="Goncalves S."/>
        </authorList>
    </citation>
    <scope>NUCLEOTIDE SEQUENCE [LARGE SCALE GENOMIC DNA]</scope>
    <source>
        <strain evidence="3">HL8</strain>
    </source>
</reference>
<reference evidence="3" key="3">
    <citation type="submission" date="2023-07" db="EMBL/GenBank/DDBJ databases">
        <title>An improved reference 1 genome and first organelle genomes of Quercus suber.</title>
        <authorList>
            <consortium name="Genosuber Consortium"/>
            <person name="Usie A."/>
            <person name="Serra O."/>
            <person name="Barros P."/>
        </authorList>
    </citation>
    <scope>NUCLEOTIDE SEQUENCE</scope>
    <source>
        <strain evidence="3">HL8</strain>
        <tissue evidence="3">Leaves</tissue>
    </source>
</reference>
<dbReference type="Gene3D" id="1.10.287.2250">
    <property type="match status" value="1"/>
</dbReference>
<keyword evidence="3" id="KW-0378">Hydrolase</keyword>
<dbReference type="InterPro" id="IPR013201">
    <property type="entry name" value="Prot_inhib_I29"/>
</dbReference>
<evidence type="ECO:0000256" key="1">
    <source>
        <dbReference type="SAM" id="MobiDB-lite"/>
    </source>
</evidence>
<protein>
    <submittedName>
        <fullName evidence="3">Cysteine protease rd21b</fullName>
    </submittedName>
</protein>
<reference evidence="3" key="1">
    <citation type="submission" date="2017-12" db="EMBL/GenBank/DDBJ databases">
        <authorList>
            <person name="Barbosa P."/>
            <person name="Usie A."/>
            <person name="Ramos A.M."/>
        </authorList>
    </citation>
    <scope>NUCLEOTIDE SEQUENCE</scope>
    <source>
        <strain evidence="3">HL8</strain>
        <tissue evidence="3">Leaves</tissue>
    </source>
</reference>